<organism evidence="2 3">
    <name type="scientific">Araneus ventricosus</name>
    <name type="common">Orbweaver spider</name>
    <name type="synonym">Epeira ventricosa</name>
    <dbReference type="NCBI Taxonomy" id="182803"/>
    <lineage>
        <taxon>Eukaryota</taxon>
        <taxon>Metazoa</taxon>
        <taxon>Ecdysozoa</taxon>
        <taxon>Arthropoda</taxon>
        <taxon>Chelicerata</taxon>
        <taxon>Arachnida</taxon>
        <taxon>Araneae</taxon>
        <taxon>Araneomorphae</taxon>
        <taxon>Entelegynae</taxon>
        <taxon>Araneoidea</taxon>
        <taxon>Araneidae</taxon>
        <taxon>Araneus</taxon>
    </lineage>
</organism>
<dbReference type="Pfam" id="PF02229">
    <property type="entry name" value="PC4"/>
    <property type="match status" value="1"/>
</dbReference>
<accession>A0A4Y2FED4</accession>
<dbReference type="GO" id="GO:0006355">
    <property type="term" value="P:regulation of DNA-templated transcription"/>
    <property type="evidence" value="ECO:0007669"/>
    <property type="project" value="InterPro"/>
</dbReference>
<dbReference type="GO" id="GO:0003677">
    <property type="term" value="F:DNA binding"/>
    <property type="evidence" value="ECO:0007669"/>
    <property type="project" value="InterPro"/>
</dbReference>
<comment type="caution">
    <text evidence="2">The sequence shown here is derived from an EMBL/GenBank/DDBJ whole genome shotgun (WGS) entry which is preliminary data.</text>
</comment>
<dbReference type="EMBL" id="BGPR01000910">
    <property type="protein sequence ID" value="GBM39930.1"/>
    <property type="molecule type" value="Genomic_DNA"/>
</dbReference>
<name>A0A4Y2FED4_ARAVE</name>
<protein>
    <recommendedName>
        <fullName evidence="1">Transcriptional coactivator p15 (PC4) C-terminal domain-containing protein</fullName>
    </recommendedName>
</protein>
<keyword evidence="3" id="KW-1185">Reference proteome</keyword>
<feature type="domain" description="Transcriptional coactivator p15 (PC4) C-terminal" evidence="1">
    <location>
        <begin position="29"/>
        <end position="78"/>
    </location>
</feature>
<dbReference type="AlphaFoldDB" id="A0A4Y2FED4"/>
<dbReference type="Gene3D" id="2.30.31.10">
    <property type="entry name" value="Transcriptional Coactivator Pc4, Chain A"/>
    <property type="match status" value="1"/>
</dbReference>
<proteinExistence type="predicted"/>
<dbReference type="InterPro" id="IPR003173">
    <property type="entry name" value="PC4_C"/>
</dbReference>
<sequence length="187" mass="22122">MKRFAQTQNVREVKDSAFSSDGVPENHFHLGSFKYVFVFDFTNAVRIHIREYKLDGSGRVYPTKRGIVLTPFMWQSFLNKMDFLNMPNNCGDINVFENSLMISTTWINEEPFVNLQRLFEKKDFSRQFFSICLLIERRAMDAPEPNSEGCNFSCYSSFIQQHISEHSARRSKWRNSKSLILRGMWRY</sequence>
<evidence type="ECO:0000313" key="2">
    <source>
        <dbReference type="EMBL" id="GBM39930.1"/>
    </source>
</evidence>
<dbReference type="InterPro" id="IPR009044">
    <property type="entry name" value="ssDNA-bd_transcriptional_reg"/>
</dbReference>
<evidence type="ECO:0000259" key="1">
    <source>
        <dbReference type="Pfam" id="PF02229"/>
    </source>
</evidence>
<dbReference type="Proteomes" id="UP000499080">
    <property type="component" value="Unassembled WGS sequence"/>
</dbReference>
<dbReference type="SUPFAM" id="SSF54447">
    <property type="entry name" value="ssDNA-binding transcriptional regulator domain"/>
    <property type="match status" value="1"/>
</dbReference>
<dbReference type="OrthoDB" id="2505440at2759"/>
<evidence type="ECO:0000313" key="3">
    <source>
        <dbReference type="Proteomes" id="UP000499080"/>
    </source>
</evidence>
<reference evidence="2 3" key="1">
    <citation type="journal article" date="2019" name="Sci. Rep.">
        <title>Orb-weaving spider Araneus ventricosus genome elucidates the spidroin gene catalogue.</title>
        <authorList>
            <person name="Kono N."/>
            <person name="Nakamura H."/>
            <person name="Ohtoshi R."/>
            <person name="Moran D.A.P."/>
            <person name="Shinohara A."/>
            <person name="Yoshida Y."/>
            <person name="Fujiwara M."/>
            <person name="Mori M."/>
            <person name="Tomita M."/>
            <person name="Arakawa K."/>
        </authorList>
    </citation>
    <scope>NUCLEOTIDE SEQUENCE [LARGE SCALE GENOMIC DNA]</scope>
</reference>
<gene>
    <name evidence="2" type="ORF">AVEN_250248_1</name>
</gene>